<dbReference type="Proteomes" id="UP000240042">
    <property type="component" value="Unassembled WGS sequence"/>
</dbReference>
<feature type="coiled-coil region" evidence="1">
    <location>
        <begin position="638"/>
        <end position="665"/>
    </location>
</feature>
<evidence type="ECO:0000313" key="3">
    <source>
        <dbReference type="Proteomes" id="UP000240042"/>
    </source>
</evidence>
<keyword evidence="1" id="KW-0175">Coiled coil</keyword>
<proteinExistence type="predicted"/>
<name>A0A1I1D9T8_BREAD</name>
<dbReference type="RefSeq" id="WP_143280375.1">
    <property type="nucleotide sequence ID" value="NZ_FOKY01000001.1"/>
</dbReference>
<dbReference type="STRING" id="34097.SAMN02745150_00436"/>
<protein>
    <submittedName>
        <fullName evidence="2">Uncharacterized protein</fullName>
    </submittedName>
</protein>
<sequence>MEIWVVVAALFLFSGLMFYFRLTDARNVSVRELQHYIRQAEKKVEQFVRKKEKDFQDKMIASEIVVDRMNRLAQTLQEKVDIFDQDLAEGQELFEALRLESGDVSHTLAEYKRIRAEFIDIEDRIIQILNMKDHAESGRRELDTLHQEMQHFRDDYHNTIAGLKDNSEQELKTFFANMQKDLTSYLEQAREHLREKDHQIAEQMQEFSARSELIFGQINDLKAFSEASIDNLKDSFEVDLAHARTMAQTNIEEVYDMWAGLREKVEEEKIMMETNLQEKDEFFRLAKAKLREEMDQVSENIDTVLQERLQYLENSVSYLSRDLELLGSSLKINIEKNLDDKIDTVKSELDRIHSAFIAQEEFLENEFKQLSQRFSEQISNQEKEVQINLKELQTSVHSTKDLADDILKQSQEKILEKIKEFEEFVRQKAQENMQRIEDSFREENQERMFQSISEITKTLEVEYQKKYQKIIDAIAQKSEDLSELVSQKIDAISLLDRQLEDILHRFDSEKEKIILMGEELQKDREQNIITIKQQMEETAQHLQNELQVNIQVFFDEGTETYRRDREIWQEHFDDTLGEARSAYQNIQNDIDEIKHMMRDIETSSLNNLKSESLRLTEETERRIDELKKYTDNFLRSNKDDFMHHVEQAKSDMKNIKQELWDQERLVRDQVNKEFERLSGRVRDVDKNFHSLMKKTEMLERAENLAAKLSGRLQEIEAIRKEMNTLVHTFKDSHIKSQETIDDLRKYNDVVESNIQRLDEKSIEASNIQDFLVSVMDEAKETAKIFQVLKEEQDHAREIQELLMRNLASYNDLQESLAVLEDRKIVVEEMLKNIDQISRLGESTEDLISRLDAIDLFSGELQNKLALIQGEMHQLAGDQTQVRNAVSKLSELEHVTAHIDEEMKRLDKMREWVAKAINNIERVGAATGVGSPGNGKLELGDEAIKNIVRLHEQNWSVSDIAKNLKVSPTWVELILERYRS</sequence>
<reference evidence="3" key="1">
    <citation type="submission" date="2016-10" db="EMBL/GenBank/DDBJ databases">
        <authorList>
            <person name="Varghese N."/>
            <person name="Submissions S."/>
        </authorList>
    </citation>
    <scope>NUCLEOTIDE SEQUENCE [LARGE SCALE GENOMIC DNA]</scope>
    <source>
        <strain evidence="3">ATCC 43811</strain>
    </source>
</reference>
<keyword evidence="3" id="KW-1185">Reference proteome</keyword>
<feature type="coiled-coil region" evidence="1">
    <location>
        <begin position="576"/>
        <end position="603"/>
    </location>
</feature>
<accession>A0A1I1D9T8</accession>
<feature type="coiled-coil region" evidence="1">
    <location>
        <begin position="691"/>
        <end position="760"/>
    </location>
</feature>
<dbReference type="AlphaFoldDB" id="A0A1I1D9T8"/>
<dbReference type="EMBL" id="FOKY01000001">
    <property type="protein sequence ID" value="SFB71574.1"/>
    <property type="molecule type" value="Genomic_DNA"/>
</dbReference>
<gene>
    <name evidence="2" type="ORF">SAMN02745150_00436</name>
</gene>
<organism evidence="2 3">
    <name type="scientific">Brevinema andersonii</name>
    <dbReference type="NCBI Taxonomy" id="34097"/>
    <lineage>
        <taxon>Bacteria</taxon>
        <taxon>Pseudomonadati</taxon>
        <taxon>Spirochaetota</taxon>
        <taxon>Spirochaetia</taxon>
        <taxon>Brevinematales</taxon>
        <taxon>Brevinemataceae</taxon>
        <taxon>Brevinema</taxon>
    </lineage>
</organism>
<evidence type="ECO:0000256" key="1">
    <source>
        <dbReference type="SAM" id="Coils"/>
    </source>
</evidence>
<evidence type="ECO:0000313" key="2">
    <source>
        <dbReference type="EMBL" id="SFB71574.1"/>
    </source>
</evidence>